<proteinExistence type="predicted"/>
<feature type="domain" description="NAD-dependent epimerase/dehydratase" evidence="2">
    <location>
        <begin position="3"/>
        <end position="274"/>
    </location>
</feature>
<dbReference type="EMBL" id="JAVIKH010000014">
    <property type="protein sequence ID" value="MDX8336860.1"/>
    <property type="molecule type" value="Genomic_DNA"/>
</dbReference>
<keyword evidence="3" id="KW-0456">Lyase</keyword>
<dbReference type="PANTHER" id="PTHR43574">
    <property type="entry name" value="EPIMERASE-RELATED"/>
    <property type="match status" value="1"/>
</dbReference>
<organism evidence="3 4">
    <name type="scientific">Candidatus Cetobacterium colombiensis</name>
    <dbReference type="NCBI Taxonomy" id="3073100"/>
    <lineage>
        <taxon>Bacteria</taxon>
        <taxon>Fusobacteriati</taxon>
        <taxon>Fusobacteriota</taxon>
        <taxon>Fusobacteriia</taxon>
        <taxon>Fusobacteriales</taxon>
        <taxon>Fusobacteriaceae</taxon>
        <taxon>Cetobacterium</taxon>
    </lineage>
</organism>
<dbReference type="GO" id="GO:0008446">
    <property type="term" value="F:GDP-mannose 4,6-dehydratase activity"/>
    <property type="evidence" value="ECO:0007669"/>
    <property type="project" value="UniProtKB-EC"/>
</dbReference>
<evidence type="ECO:0000256" key="1">
    <source>
        <dbReference type="ARBA" id="ARBA00023027"/>
    </source>
</evidence>
<dbReference type="PRINTS" id="PR01713">
    <property type="entry name" value="NUCEPIMERASE"/>
</dbReference>
<dbReference type="RefSeq" id="WP_320314238.1">
    <property type="nucleotide sequence ID" value="NZ_JAVIKH010000014.1"/>
</dbReference>
<dbReference type="Proteomes" id="UP001279681">
    <property type="component" value="Unassembled WGS sequence"/>
</dbReference>
<dbReference type="InterPro" id="IPR001509">
    <property type="entry name" value="Epimerase_deHydtase"/>
</dbReference>
<reference evidence="4" key="1">
    <citation type="submission" date="2023-07" db="EMBL/GenBank/DDBJ databases">
        <authorList>
            <person name="Colorado M.A."/>
            <person name="Villamil L.M."/>
            <person name="Melo J.F."/>
            <person name="Rodriguez J.A."/>
            <person name="Ruiz R.Y."/>
        </authorList>
    </citation>
    <scope>NUCLEOTIDE SEQUENCE [LARGE SCALE GENOMIC DNA]</scope>
    <source>
        <strain evidence="4">C33</strain>
    </source>
</reference>
<evidence type="ECO:0000313" key="4">
    <source>
        <dbReference type="Proteomes" id="UP001279681"/>
    </source>
</evidence>
<dbReference type="InterPro" id="IPR036291">
    <property type="entry name" value="NAD(P)-bd_dom_sf"/>
</dbReference>
<evidence type="ECO:0000259" key="2">
    <source>
        <dbReference type="Pfam" id="PF01370"/>
    </source>
</evidence>
<name>A0ABU4WCG9_9FUSO</name>
<protein>
    <submittedName>
        <fullName evidence="3">GDP-mannose 4,6-dehydratase</fullName>
        <ecNumber evidence="3">4.2.1.47</ecNumber>
    </submittedName>
</protein>
<keyword evidence="1" id="KW-0520">NAD</keyword>
<gene>
    <name evidence="3" type="ORF">RFV38_10195</name>
</gene>
<dbReference type="Pfam" id="PF01370">
    <property type="entry name" value="Epimerase"/>
    <property type="match status" value="1"/>
</dbReference>
<dbReference type="EC" id="4.2.1.47" evidence="3"/>
<comment type="caution">
    <text evidence="3">The sequence shown here is derived from an EMBL/GenBank/DDBJ whole genome shotgun (WGS) entry which is preliminary data.</text>
</comment>
<dbReference type="Gene3D" id="3.90.25.10">
    <property type="entry name" value="UDP-galactose 4-epimerase, domain 1"/>
    <property type="match status" value="1"/>
</dbReference>
<dbReference type="Gene3D" id="3.40.50.720">
    <property type="entry name" value="NAD(P)-binding Rossmann-like Domain"/>
    <property type="match status" value="1"/>
</dbReference>
<keyword evidence="4" id="KW-1185">Reference proteome</keyword>
<sequence>MKIVVTGVAGFIGSHLVENLLSLGHSVVGIDNFHEFYSENIKIKNVLESVNKTEYLNEILSKDGKDKKIQALLEKVNSDAYTLEYCNLKDLESLDKIFNENKIDMVINLAGLAGVRPSLENPIEYEKVNMGGYLNLLECSKKYGVKKFIQASSSSVYGNNKVVPFKETDVVDFAISPYASTKKSGEVLGHVYYKLYNIDTLQFRFFTVYGPRQRPDLAIHKFVDKILKGESIPFFGDGETYRDYTYIDDIIDGVIKGVKYLQANDNVYEIINLGESDAISLNNMVQTIERHLDKKAIIDRLPMQPGDVKRTYANIDKAKELLGYKPTTKFDDGIAKFIKWYLGGK</sequence>
<dbReference type="SUPFAM" id="SSF51735">
    <property type="entry name" value="NAD(P)-binding Rossmann-fold domains"/>
    <property type="match status" value="1"/>
</dbReference>
<accession>A0ABU4WCG9</accession>
<evidence type="ECO:0000313" key="3">
    <source>
        <dbReference type="EMBL" id="MDX8336860.1"/>
    </source>
</evidence>